<organism evidence="2 3">
    <name type="scientific">Cardiocondyla obscurior</name>
    <dbReference type="NCBI Taxonomy" id="286306"/>
    <lineage>
        <taxon>Eukaryota</taxon>
        <taxon>Metazoa</taxon>
        <taxon>Ecdysozoa</taxon>
        <taxon>Arthropoda</taxon>
        <taxon>Hexapoda</taxon>
        <taxon>Insecta</taxon>
        <taxon>Pterygota</taxon>
        <taxon>Neoptera</taxon>
        <taxon>Endopterygota</taxon>
        <taxon>Hymenoptera</taxon>
        <taxon>Apocrita</taxon>
        <taxon>Aculeata</taxon>
        <taxon>Formicoidea</taxon>
        <taxon>Formicidae</taxon>
        <taxon>Myrmicinae</taxon>
        <taxon>Cardiocondyla</taxon>
    </lineage>
</organism>
<comment type="caution">
    <text evidence="2">The sequence shown here is derived from an EMBL/GenBank/DDBJ whole genome shotgun (WGS) entry which is preliminary data.</text>
</comment>
<evidence type="ECO:0000313" key="3">
    <source>
        <dbReference type="Proteomes" id="UP001430953"/>
    </source>
</evidence>
<evidence type="ECO:0000313" key="2">
    <source>
        <dbReference type="EMBL" id="KAL0117317.1"/>
    </source>
</evidence>
<feature type="compositionally biased region" description="Basic residues" evidence="1">
    <location>
        <begin position="18"/>
        <end position="35"/>
    </location>
</feature>
<sequence>MRRNEKGKNELTCTRGKKEGKRGCRRGSRRKRGGNSRRETGRKEREVGSVTEQDQCTTRTLRVPPPFAHPPGLNSHPAIPPPSSRVARSPCTGGTTTRARGGRDWPGRRGADCIRYNRTSTSPSAADMQADAPPWPLTTANALSDLPRL</sequence>
<protein>
    <submittedName>
        <fullName evidence="2">Uncharacterized protein</fullName>
    </submittedName>
</protein>
<feature type="compositionally biased region" description="Basic and acidic residues" evidence="1">
    <location>
        <begin position="101"/>
        <end position="112"/>
    </location>
</feature>
<dbReference type="Proteomes" id="UP001430953">
    <property type="component" value="Unassembled WGS sequence"/>
</dbReference>
<name>A0AAW2FPG7_9HYME</name>
<dbReference type="AlphaFoldDB" id="A0AAW2FPG7"/>
<reference evidence="2 3" key="1">
    <citation type="submission" date="2023-03" db="EMBL/GenBank/DDBJ databases">
        <title>High recombination rates correlate with genetic variation in Cardiocondyla obscurior ants.</title>
        <authorList>
            <person name="Errbii M."/>
        </authorList>
    </citation>
    <scope>NUCLEOTIDE SEQUENCE [LARGE SCALE GENOMIC DNA]</scope>
    <source>
        <strain evidence="2">Alpha-2009</strain>
        <tissue evidence="2">Whole body</tissue>
    </source>
</reference>
<feature type="region of interest" description="Disordered" evidence="1">
    <location>
        <begin position="1"/>
        <end position="149"/>
    </location>
</feature>
<accession>A0AAW2FPG7</accession>
<feature type="compositionally biased region" description="Polar residues" evidence="1">
    <location>
        <begin position="50"/>
        <end position="60"/>
    </location>
</feature>
<evidence type="ECO:0000256" key="1">
    <source>
        <dbReference type="SAM" id="MobiDB-lite"/>
    </source>
</evidence>
<dbReference type="EMBL" id="JADYXP020000009">
    <property type="protein sequence ID" value="KAL0117317.1"/>
    <property type="molecule type" value="Genomic_DNA"/>
</dbReference>
<proteinExistence type="predicted"/>
<gene>
    <name evidence="2" type="ORF">PUN28_010279</name>
</gene>
<keyword evidence="3" id="KW-1185">Reference proteome</keyword>
<feature type="compositionally biased region" description="Basic and acidic residues" evidence="1">
    <location>
        <begin position="36"/>
        <end position="47"/>
    </location>
</feature>